<name>U1GHE3_ENDPU</name>
<evidence type="ECO:0000313" key="3">
    <source>
        <dbReference type="Proteomes" id="UP000019373"/>
    </source>
</evidence>
<keyword evidence="1" id="KW-1133">Transmembrane helix</keyword>
<dbReference type="OrthoDB" id="4160694at2759"/>
<dbReference type="RefSeq" id="XP_007802747.1">
    <property type="nucleotide sequence ID" value="XM_007804556.1"/>
</dbReference>
<dbReference type="EMBL" id="KE721204">
    <property type="protein sequence ID" value="ERF71538.1"/>
    <property type="molecule type" value="Genomic_DNA"/>
</dbReference>
<keyword evidence="1" id="KW-0472">Membrane</keyword>
<feature type="transmembrane region" description="Helical" evidence="1">
    <location>
        <begin position="6"/>
        <end position="24"/>
    </location>
</feature>
<keyword evidence="3" id="KW-1185">Reference proteome</keyword>
<gene>
    <name evidence="2" type="ORF">EPUS_00527</name>
</gene>
<keyword evidence="1" id="KW-0812">Transmembrane</keyword>
<dbReference type="Proteomes" id="UP000019373">
    <property type="component" value="Unassembled WGS sequence"/>
</dbReference>
<protein>
    <submittedName>
        <fullName evidence="2">Uncharacterized protein</fullName>
    </submittedName>
</protein>
<reference evidence="3" key="1">
    <citation type="journal article" date="2014" name="BMC Genomics">
        <title>Genome characteristics reveal the impact of lichenization on lichen-forming fungus Endocarpon pusillum Hedwig (Verrucariales, Ascomycota).</title>
        <authorList>
            <person name="Wang Y.-Y."/>
            <person name="Liu B."/>
            <person name="Zhang X.-Y."/>
            <person name="Zhou Q.-M."/>
            <person name="Zhang T."/>
            <person name="Li H."/>
            <person name="Yu Y.-F."/>
            <person name="Zhang X.-L."/>
            <person name="Hao X.-Y."/>
            <person name="Wang M."/>
            <person name="Wang L."/>
            <person name="Wei J.-C."/>
        </authorList>
    </citation>
    <scope>NUCLEOTIDE SEQUENCE [LARGE SCALE GENOMIC DNA]</scope>
    <source>
        <strain evidence="3">Z07020 / HMAS-L-300199</strain>
    </source>
</reference>
<dbReference type="HOGENOM" id="CLU_3125018_0_0_1"/>
<dbReference type="GeneID" id="19235588"/>
<dbReference type="AlphaFoldDB" id="U1GHE3"/>
<proteinExistence type="predicted"/>
<evidence type="ECO:0000256" key="1">
    <source>
        <dbReference type="SAM" id="Phobius"/>
    </source>
</evidence>
<sequence length="50" mass="5860">MTGEVIWTIVFGIIATTIGLVTIWQNFQIVQVKIEILQRSQSRAWYRYGM</sequence>
<accession>U1GHE3</accession>
<organism evidence="2 3">
    <name type="scientific">Endocarpon pusillum (strain Z07020 / HMAS-L-300199)</name>
    <name type="common">Lichen-forming fungus</name>
    <dbReference type="NCBI Taxonomy" id="1263415"/>
    <lineage>
        <taxon>Eukaryota</taxon>
        <taxon>Fungi</taxon>
        <taxon>Dikarya</taxon>
        <taxon>Ascomycota</taxon>
        <taxon>Pezizomycotina</taxon>
        <taxon>Eurotiomycetes</taxon>
        <taxon>Chaetothyriomycetidae</taxon>
        <taxon>Verrucariales</taxon>
        <taxon>Verrucariaceae</taxon>
        <taxon>Endocarpon</taxon>
    </lineage>
</organism>
<evidence type="ECO:0000313" key="2">
    <source>
        <dbReference type="EMBL" id="ERF71538.1"/>
    </source>
</evidence>